<proteinExistence type="predicted"/>
<sequence length="100" mass="11583">MDKEVKKMNANSNNYAYLYDRVKVNAGEKQLFGTQVTYEVNTTGCAIPKNGLVDSANVDKLRKEYNLGSLRDYLNLMTSTHYEMNKERYQKMGIEKPNLY</sequence>
<gene>
    <name evidence="1" type="ORF">SAMN05444410_102226</name>
</gene>
<dbReference type="RefSeq" id="WP_092722376.1">
    <property type="nucleotide sequence ID" value="NZ_FNNO01000002.1"/>
</dbReference>
<organism evidence="1 2">
    <name type="scientific">Hydrobacter penzbergensis</name>
    <dbReference type="NCBI Taxonomy" id="1235997"/>
    <lineage>
        <taxon>Bacteria</taxon>
        <taxon>Pseudomonadati</taxon>
        <taxon>Bacteroidota</taxon>
        <taxon>Chitinophagia</taxon>
        <taxon>Chitinophagales</taxon>
        <taxon>Chitinophagaceae</taxon>
        <taxon>Hydrobacter</taxon>
    </lineage>
</organism>
<keyword evidence="2" id="KW-1185">Reference proteome</keyword>
<reference evidence="1 2" key="1">
    <citation type="submission" date="2016-10" db="EMBL/GenBank/DDBJ databases">
        <authorList>
            <person name="Varghese N."/>
            <person name="Submissions S."/>
        </authorList>
    </citation>
    <scope>NUCLEOTIDE SEQUENCE [LARGE SCALE GENOMIC DNA]</scope>
    <source>
        <strain evidence="1 2">DSM 25353</strain>
    </source>
</reference>
<comment type="caution">
    <text evidence="1">The sequence shown here is derived from an EMBL/GenBank/DDBJ whole genome shotgun (WGS) entry which is preliminary data.</text>
</comment>
<evidence type="ECO:0000313" key="2">
    <source>
        <dbReference type="Proteomes" id="UP000198711"/>
    </source>
</evidence>
<dbReference type="Proteomes" id="UP000198711">
    <property type="component" value="Unassembled WGS sequence"/>
</dbReference>
<accession>A0A8X8IA65</accession>
<dbReference type="AlphaFoldDB" id="A0A8X8IA65"/>
<protein>
    <submittedName>
        <fullName evidence="1">Uncharacterized protein</fullName>
    </submittedName>
</protein>
<evidence type="ECO:0000313" key="1">
    <source>
        <dbReference type="EMBL" id="SDW40676.1"/>
    </source>
</evidence>
<name>A0A8X8IA65_9BACT</name>
<dbReference type="EMBL" id="FNNO01000002">
    <property type="protein sequence ID" value="SDW40676.1"/>
    <property type="molecule type" value="Genomic_DNA"/>
</dbReference>